<accession>A0A0R0JUZ4</accession>
<reference evidence="5" key="2">
    <citation type="submission" date="2018-02" db="UniProtKB">
        <authorList>
            <consortium name="EnsemblPlants"/>
        </authorList>
    </citation>
    <scope>IDENTIFICATION</scope>
    <source>
        <strain evidence="5">Williams 82</strain>
    </source>
</reference>
<comment type="catalytic activity">
    <reaction evidence="1">
        <text>[protein]-peptidylproline (omega=180) = [protein]-peptidylproline (omega=0)</text>
        <dbReference type="Rhea" id="RHEA:16237"/>
        <dbReference type="Rhea" id="RHEA-COMP:10747"/>
        <dbReference type="Rhea" id="RHEA-COMP:10748"/>
        <dbReference type="ChEBI" id="CHEBI:83833"/>
        <dbReference type="ChEBI" id="CHEBI:83834"/>
        <dbReference type="EC" id="5.2.1.8"/>
    </reaction>
</comment>
<dbReference type="PaxDb" id="3847-GLYMA05G26506.1"/>
<evidence type="ECO:0000256" key="2">
    <source>
        <dbReference type="SAM" id="Phobius"/>
    </source>
</evidence>
<reference evidence="4 5" key="1">
    <citation type="journal article" date="2010" name="Nature">
        <title>Genome sequence of the palaeopolyploid soybean.</title>
        <authorList>
            <person name="Schmutz J."/>
            <person name="Cannon S.B."/>
            <person name="Schlueter J."/>
            <person name="Ma J."/>
            <person name="Mitros T."/>
            <person name="Nelson W."/>
            <person name="Hyten D.L."/>
            <person name="Song Q."/>
            <person name="Thelen J.J."/>
            <person name="Cheng J."/>
            <person name="Xu D."/>
            <person name="Hellsten U."/>
            <person name="May G.D."/>
            <person name="Yu Y."/>
            <person name="Sakurai T."/>
            <person name="Umezawa T."/>
            <person name="Bhattacharyya M.K."/>
            <person name="Sandhu D."/>
            <person name="Valliyodan B."/>
            <person name="Lindquist E."/>
            <person name="Peto M."/>
            <person name="Grant D."/>
            <person name="Shu S."/>
            <person name="Goodstein D."/>
            <person name="Barry K."/>
            <person name="Futrell-Griggs M."/>
            <person name="Abernathy B."/>
            <person name="Du J."/>
            <person name="Tian Z."/>
            <person name="Zhu L."/>
            <person name="Gill N."/>
            <person name="Joshi T."/>
            <person name="Libault M."/>
            <person name="Sethuraman A."/>
            <person name="Zhang X.-C."/>
            <person name="Shinozaki K."/>
            <person name="Nguyen H.T."/>
            <person name="Wing R.A."/>
            <person name="Cregan P."/>
            <person name="Specht J."/>
            <person name="Grimwood J."/>
            <person name="Rokhsar D."/>
            <person name="Stacey G."/>
            <person name="Shoemaker R.C."/>
            <person name="Jackson S.A."/>
        </authorList>
    </citation>
    <scope>NUCLEOTIDE SEQUENCE</scope>
    <source>
        <strain evidence="5">cv. Williams 82</strain>
        <tissue evidence="4">Callus</tissue>
    </source>
</reference>
<dbReference type="InterPro" id="IPR001179">
    <property type="entry name" value="PPIase_FKBP_dom"/>
</dbReference>
<keyword evidence="2" id="KW-1133">Transmembrane helix</keyword>
<dbReference type="InterPro" id="IPR046357">
    <property type="entry name" value="PPIase_dom_sf"/>
</dbReference>
<keyword evidence="6" id="KW-1185">Reference proteome</keyword>
<evidence type="ECO:0000313" key="4">
    <source>
        <dbReference type="EMBL" id="KRH58541.1"/>
    </source>
</evidence>
<keyword evidence="1" id="KW-0413">Isomerase</keyword>
<gene>
    <name evidence="4" type="ORF">GLYMA_05G134600</name>
</gene>
<dbReference type="EC" id="5.2.1.8" evidence="1"/>
<dbReference type="Pfam" id="PF00254">
    <property type="entry name" value="FKBP_C"/>
    <property type="match status" value="1"/>
</dbReference>
<dbReference type="SUPFAM" id="SSF54534">
    <property type="entry name" value="FKBP-like"/>
    <property type="match status" value="1"/>
</dbReference>
<keyword evidence="2" id="KW-0812">Transmembrane</keyword>
<evidence type="ECO:0000256" key="1">
    <source>
        <dbReference type="PROSITE-ProRule" id="PRU00277"/>
    </source>
</evidence>
<organism evidence="4">
    <name type="scientific">Glycine max</name>
    <name type="common">Soybean</name>
    <name type="synonym">Glycine hispida</name>
    <dbReference type="NCBI Taxonomy" id="3847"/>
    <lineage>
        <taxon>Eukaryota</taxon>
        <taxon>Viridiplantae</taxon>
        <taxon>Streptophyta</taxon>
        <taxon>Embryophyta</taxon>
        <taxon>Tracheophyta</taxon>
        <taxon>Spermatophyta</taxon>
        <taxon>Magnoliopsida</taxon>
        <taxon>eudicotyledons</taxon>
        <taxon>Gunneridae</taxon>
        <taxon>Pentapetalae</taxon>
        <taxon>rosids</taxon>
        <taxon>fabids</taxon>
        <taxon>Fabales</taxon>
        <taxon>Fabaceae</taxon>
        <taxon>Papilionoideae</taxon>
        <taxon>50 kb inversion clade</taxon>
        <taxon>NPAAA clade</taxon>
        <taxon>indigoferoid/millettioid clade</taxon>
        <taxon>Phaseoleae</taxon>
        <taxon>Glycine</taxon>
        <taxon>Glycine subgen. Soja</taxon>
    </lineage>
</organism>
<dbReference type="AlphaFoldDB" id="A0A0R0JUZ4"/>
<protein>
    <recommendedName>
        <fullName evidence="1">peptidylprolyl isomerase</fullName>
        <ecNumber evidence="1">5.2.1.8</ecNumber>
    </recommendedName>
</protein>
<dbReference type="InParanoid" id="A0A0R0JUZ4"/>
<keyword evidence="2" id="KW-0472">Membrane</keyword>
<reference evidence="4" key="3">
    <citation type="submission" date="2018-07" db="EMBL/GenBank/DDBJ databases">
        <title>WGS assembly of Glycine max.</title>
        <authorList>
            <person name="Schmutz J."/>
            <person name="Cannon S."/>
            <person name="Schlueter J."/>
            <person name="Ma J."/>
            <person name="Mitros T."/>
            <person name="Nelson W."/>
            <person name="Hyten D."/>
            <person name="Song Q."/>
            <person name="Thelen J."/>
            <person name="Cheng J."/>
            <person name="Xu D."/>
            <person name="Hellsten U."/>
            <person name="May G."/>
            <person name="Yu Y."/>
            <person name="Sakurai T."/>
            <person name="Umezawa T."/>
            <person name="Bhattacharyya M."/>
            <person name="Sandhu D."/>
            <person name="Valliyodan B."/>
            <person name="Lindquist E."/>
            <person name="Peto M."/>
            <person name="Grant D."/>
            <person name="Shu S."/>
            <person name="Goodstein D."/>
            <person name="Barry K."/>
            <person name="Futrell-Griggs M."/>
            <person name="Abernathy B."/>
            <person name="Du J."/>
            <person name="Tian Z."/>
            <person name="Zhu L."/>
            <person name="Gill N."/>
            <person name="Joshi T."/>
            <person name="Libault M."/>
            <person name="Sethuraman A."/>
            <person name="Zhang X."/>
            <person name="Shinozaki K."/>
            <person name="Nguyen H."/>
            <person name="Wing R."/>
            <person name="Cregan P."/>
            <person name="Specht J."/>
            <person name="Grimwood J."/>
            <person name="Rokhsar D."/>
            <person name="Stacey G."/>
            <person name="Shoemaker R."/>
            <person name="Jackson S."/>
        </authorList>
    </citation>
    <scope>NUCLEOTIDE SEQUENCE</scope>
    <source>
        <tissue evidence="4">Callus</tissue>
    </source>
</reference>
<feature type="domain" description="PPIase FKBP-type" evidence="3">
    <location>
        <begin position="88"/>
        <end position="136"/>
    </location>
</feature>
<evidence type="ECO:0000313" key="6">
    <source>
        <dbReference type="Proteomes" id="UP000008827"/>
    </source>
</evidence>
<dbReference type="EnsemblPlants" id="KRH58541">
    <property type="protein sequence ID" value="KRH58541"/>
    <property type="gene ID" value="GLYMA_05G134600"/>
</dbReference>
<name>A0A0R0JUZ4_SOYBN</name>
<dbReference type="Proteomes" id="UP000008827">
    <property type="component" value="Chromosome 5"/>
</dbReference>
<dbReference type="STRING" id="3847.A0A0R0JUZ4"/>
<dbReference type="GO" id="GO:0003755">
    <property type="term" value="F:peptidyl-prolyl cis-trans isomerase activity"/>
    <property type="evidence" value="ECO:0007669"/>
    <property type="project" value="UniProtKB-KW"/>
</dbReference>
<evidence type="ECO:0000259" key="3">
    <source>
        <dbReference type="PROSITE" id="PS50059"/>
    </source>
</evidence>
<proteinExistence type="predicted"/>
<dbReference type="PROSITE" id="PS50059">
    <property type="entry name" value="FKBP_PPIASE"/>
    <property type="match status" value="1"/>
</dbReference>
<sequence>MKHNIKSKNVRISGFEYLVWFVEATEQSSNECKLRMRTLLYERGGVLLCSFVWFFKIFLINFGLKKTLFVSCVYDTSNLINIHDGMAHYVGRLENGKVFDSSYNRGKPLCFRVGVGEEGNVHGRFLQNLDMAQERLVVEEVHVSFLLIRYYCLTWSSLAKHDLQSRELANCALLFVRSLELRFHIGEILQLILLLN</sequence>
<dbReference type="Gramene" id="KRH58541">
    <property type="protein sequence ID" value="KRH58541"/>
    <property type="gene ID" value="GLYMA_05G134600"/>
</dbReference>
<feature type="transmembrane region" description="Helical" evidence="2">
    <location>
        <begin position="45"/>
        <end position="64"/>
    </location>
</feature>
<dbReference type="EMBL" id="CM000838">
    <property type="protein sequence ID" value="KRH58541.1"/>
    <property type="molecule type" value="Genomic_DNA"/>
</dbReference>
<keyword evidence="1" id="KW-0697">Rotamase</keyword>
<evidence type="ECO:0000313" key="5">
    <source>
        <dbReference type="EnsemblPlants" id="KRH58541"/>
    </source>
</evidence>
<dbReference type="Gene3D" id="3.10.50.40">
    <property type="match status" value="1"/>
</dbReference>